<protein>
    <submittedName>
        <fullName evidence="1">Uncharacterized protein</fullName>
    </submittedName>
</protein>
<accession>A0ACC1PVE2</accession>
<comment type="caution">
    <text evidence="1">The sequence shown here is derived from an EMBL/GenBank/DDBJ whole genome shotgun (WGS) entry which is preliminary data.</text>
</comment>
<gene>
    <name evidence="1" type="ORF">NUW54_g5913</name>
</gene>
<evidence type="ECO:0000313" key="1">
    <source>
        <dbReference type="EMBL" id="KAJ3002317.1"/>
    </source>
</evidence>
<dbReference type="Proteomes" id="UP001144978">
    <property type="component" value="Unassembled WGS sequence"/>
</dbReference>
<proteinExistence type="predicted"/>
<evidence type="ECO:0000313" key="2">
    <source>
        <dbReference type="Proteomes" id="UP001144978"/>
    </source>
</evidence>
<name>A0ACC1PVE2_9APHY</name>
<dbReference type="EMBL" id="JANSHE010001514">
    <property type="protein sequence ID" value="KAJ3002317.1"/>
    <property type="molecule type" value="Genomic_DNA"/>
</dbReference>
<organism evidence="1 2">
    <name type="scientific">Trametes sanguinea</name>
    <dbReference type="NCBI Taxonomy" id="158606"/>
    <lineage>
        <taxon>Eukaryota</taxon>
        <taxon>Fungi</taxon>
        <taxon>Dikarya</taxon>
        <taxon>Basidiomycota</taxon>
        <taxon>Agaricomycotina</taxon>
        <taxon>Agaricomycetes</taxon>
        <taxon>Polyporales</taxon>
        <taxon>Polyporaceae</taxon>
        <taxon>Trametes</taxon>
    </lineage>
</organism>
<keyword evidence="2" id="KW-1185">Reference proteome</keyword>
<sequence length="147" mass="16604">MVAGMASNVHVTPGNPQRTLVEHGTKARHSVRHLLRRHGRFPSPRERTGVAATERAEEAEAKNKKYEHEIDSLKTENEGLQKKVQMLEEELDNTKNDLKDAVEKYATGEFGISDALHTDLNDLQDGQEKYRESKRELDELVAGMEGL</sequence>
<reference evidence="1" key="1">
    <citation type="submission" date="2022-08" db="EMBL/GenBank/DDBJ databases">
        <title>Genome Sequence of Pycnoporus sanguineus.</title>
        <authorList>
            <person name="Buettner E."/>
        </authorList>
    </citation>
    <scope>NUCLEOTIDE SEQUENCE</scope>
    <source>
        <strain evidence="1">CG-C14</strain>
    </source>
</reference>